<evidence type="ECO:0000313" key="1">
    <source>
        <dbReference type="EMBL" id="ASR76438.1"/>
    </source>
</evidence>
<protein>
    <submittedName>
        <fullName evidence="2">Uncharacterized protein</fullName>
    </submittedName>
</protein>
<reference evidence="2 3" key="1">
    <citation type="submission" date="2017-06" db="EMBL/GenBank/DDBJ databases">
        <authorList>
            <person name="Mageeney C.M."/>
            <person name="Olugbade I.D."/>
            <person name="Kenna M.A."/>
            <person name="Ware V.C."/>
            <person name="Garlena R.A."/>
            <person name="Russell D.A."/>
            <person name="Pope W.H."/>
            <person name="Jacobs-Sera D."/>
            <person name="Hendrix R.W."/>
            <person name="Hatfull G.F."/>
        </authorList>
    </citation>
    <scope>NUCLEOTIDE SEQUENCE [LARGE SCALE GENOMIC DNA]</scope>
</reference>
<accession>A0A222YYL2</accession>
<dbReference type="Proteomes" id="UP000225758">
    <property type="component" value="Segment"/>
</dbReference>
<sequence>MSIFTLDEARIMRIFNANGVKMSLKKAFTVANLIYGAHLERVNEVENNAWDLARKEANGRVESAFEDGYGQGKAHGERLSNFTAENDHTKLVARASIWANGEFSYYNLERKIGCIKHLRAHFPSLDLRTAKCIVETCDGSGVGVRF</sequence>
<dbReference type="EMBL" id="MF358542">
    <property type="protein sequence ID" value="ASR76639.1"/>
    <property type="molecule type" value="Genomic_DNA"/>
</dbReference>
<gene>
    <name evidence="2" type="ORF">SEA_SUSHI23_255</name>
    <name evidence="1" type="ORF">SEA_SUSHI23_5</name>
</gene>
<organism evidence="2 3">
    <name type="scientific">Streptomyces phage Sushi23</name>
    <dbReference type="NCBI Taxonomy" id="2015806"/>
    <lineage>
        <taxon>Viruses</taxon>
        <taxon>Duplodnaviria</taxon>
        <taxon>Heunggongvirae</taxon>
        <taxon>Uroviricota</taxon>
        <taxon>Caudoviricetes</taxon>
        <taxon>Stanwilliamsviridae</taxon>
        <taxon>Boydwoodruffvirinae</taxon>
        <taxon>Samistivirus</taxon>
        <taxon>Samistivirus peebs</taxon>
    </lineage>
</organism>
<evidence type="ECO:0000313" key="2">
    <source>
        <dbReference type="EMBL" id="ASR76639.1"/>
    </source>
</evidence>
<evidence type="ECO:0000313" key="3">
    <source>
        <dbReference type="Proteomes" id="UP000225758"/>
    </source>
</evidence>
<name>A0A222YYL2_9CAUD</name>
<proteinExistence type="predicted"/>
<dbReference type="EMBL" id="MF358542">
    <property type="protein sequence ID" value="ASR76438.1"/>
    <property type="molecule type" value="Genomic_DNA"/>
</dbReference>